<feature type="domain" description="Protein kinase" evidence="4">
    <location>
        <begin position="195"/>
        <end position="339"/>
    </location>
</feature>
<dbReference type="InterPro" id="IPR017441">
    <property type="entry name" value="Protein_kinase_ATP_BS"/>
</dbReference>
<sequence length="339" mass="38393">MADQYQKLLVCAGRPAEHNKRADMARFVDESAERVMAELENENWYHGALPLEDVICLIAESGDFLLRALDAEGGRGPVKTRWKGPKAREIGGVKQHHDGEDNKRNGVAIAIAETFKDYVPTPCLTVRVEKHIKDYPIHVIQQRNVPFFTIDGVNKAPTAIAIVQKHFSERIPVAGQAMLMRPIPKQAWELSKDKISLDSKIGEGAFGEVWKGTLRHFTMNLQVAIKVTKVKEENKAYMQEMHKEARLMRQYKHLNIVAFYGMVIDNDSAMIVMEMVPGGGLDHFLKNNALAEPTFRPPLPPEMPEELRIIVAACWSANPEQRPVMKDVAWILKKFIRHS</sequence>
<feature type="binding site" evidence="3">
    <location>
        <position position="226"/>
    </location>
    <ligand>
        <name>ATP</name>
        <dbReference type="ChEBI" id="CHEBI:30616"/>
    </ligand>
</feature>
<dbReference type="PROSITE" id="PS00107">
    <property type="entry name" value="PROTEIN_KINASE_ATP"/>
    <property type="match status" value="1"/>
</dbReference>
<accession>A0A2G9UIY1</accession>
<organism evidence="5 6">
    <name type="scientific">Teladorsagia circumcincta</name>
    <name type="common">Brown stomach worm</name>
    <name type="synonym">Ostertagia circumcincta</name>
    <dbReference type="NCBI Taxonomy" id="45464"/>
    <lineage>
        <taxon>Eukaryota</taxon>
        <taxon>Metazoa</taxon>
        <taxon>Ecdysozoa</taxon>
        <taxon>Nematoda</taxon>
        <taxon>Chromadorea</taxon>
        <taxon>Rhabditida</taxon>
        <taxon>Rhabditina</taxon>
        <taxon>Rhabditomorpha</taxon>
        <taxon>Strongyloidea</taxon>
        <taxon>Trichostrongylidae</taxon>
        <taxon>Teladorsagia</taxon>
    </lineage>
</organism>
<proteinExistence type="predicted"/>
<evidence type="ECO:0000259" key="4">
    <source>
        <dbReference type="PROSITE" id="PS50011"/>
    </source>
</evidence>
<dbReference type="GO" id="GO:0004672">
    <property type="term" value="F:protein kinase activity"/>
    <property type="evidence" value="ECO:0007669"/>
    <property type="project" value="InterPro"/>
</dbReference>
<dbReference type="EMBL" id="KZ346353">
    <property type="protein sequence ID" value="PIO70207.1"/>
    <property type="molecule type" value="Genomic_DNA"/>
</dbReference>
<reference evidence="5 6" key="1">
    <citation type="submission" date="2015-09" db="EMBL/GenBank/DDBJ databases">
        <title>Draft genome of the parasitic nematode Teladorsagia circumcincta isolate WARC Sus (inbred).</title>
        <authorList>
            <person name="Mitreva M."/>
        </authorList>
    </citation>
    <scope>NUCLEOTIDE SEQUENCE [LARGE SCALE GENOMIC DNA]</scope>
    <source>
        <strain evidence="5 6">S</strain>
    </source>
</reference>
<evidence type="ECO:0000313" key="5">
    <source>
        <dbReference type="EMBL" id="PIO70207.1"/>
    </source>
</evidence>
<dbReference type="PROSITE" id="PS50011">
    <property type="entry name" value="PROTEIN_KINASE_DOM"/>
    <property type="match status" value="1"/>
</dbReference>
<keyword evidence="1 3" id="KW-0547">Nucleotide-binding</keyword>
<evidence type="ECO:0000256" key="3">
    <source>
        <dbReference type="PROSITE-ProRule" id="PRU10141"/>
    </source>
</evidence>
<evidence type="ECO:0000313" key="6">
    <source>
        <dbReference type="Proteomes" id="UP000230423"/>
    </source>
</evidence>
<dbReference type="Gene3D" id="3.30.200.20">
    <property type="entry name" value="Phosphorylase Kinase, domain 1"/>
    <property type="match status" value="1"/>
</dbReference>
<protein>
    <recommendedName>
        <fullName evidence="4">Protein kinase domain-containing protein</fullName>
    </recommendedName>
</protein>
<dbReference type="Gene3D" id="1.10.510.10">
    <property type="entry name" value="Transferase(Phosphotransferase) domain 1"/>
    <property type="match status" value="1"/>
</dbReference>
<dbReference type="OrthoDB" id="20134at2759"/>
<feature type="non-terminal residue" evidence="5">
    <location>
        <position position="339"/>
    </location>
</feature>
<dbReference type="InterPro" id="IPR050198">
    <property type="entry name" value="Non-receptor_tyrosine_kinases"/>
</dbReference>
<dbReference type="Proteomes" id="UP000230423">
    <property type="component" value="Unassembled WGS sequence"/>
</dbReference>
<dbReference type="SUPFAM" id="SSF55550">
    <property type="entry name" value="SH2 domain"/>
    <property type="match status" value="1"/>
</dbReference>
<evidence type="ECO:0000256" key="1">
    <source>
        <dbReference type="ARBA" id="ARBA00022741"/>
    </source>
</evidence>
<dbReference type="InterPro" id="IPR011009">
    <property type="entry name" value="Kinase-like_dom_sf"/>
</dbReference>
<dbReference type="Gene3D" id="3.30.505.10">
    <property type="entry name" value="SH2 domain"/>
    <property type="match status" value="1"/>
</dbReference>
<evidence type="ECO:0000256" key="2">
    <source>
        <dbReference type="ARBA" id="ARBA00022840"/>
    </source>
</evidence>
<gene>
    <name evidence="5" type="ORF">TELCIR_07948</name>
</gene>
<keyword evidence="6" id="KW-1185">Reference proteome</keyword>
<dbReference type="SUPFAM" id="SSF56112">
    <property type="entry name" value="Protein kinase-like (PK-like)"/>
    <property type="match status" value="1"/>
</dbReference>
<name>A0A2G9UIY1_TELCI</name>
<dbReference type="InterPro" id="IPR000719">
    <property type="entry name" value="Prot_kinase_dom"/>
</dbReference>
<dbReference type="AlphaFoldDB" id="A0A2G9UIY1"/>
<keyword evidence="2 3" id="KW-0067">ATP-binding</keyword>
<dbReference type="GO" id="GO:0005524">
    <property type="term" value="F:ATP binding"/>
    <property type="evidence" value="ECO:0007669"/>
    <property type="project" value="UniProtKB-UniRule"/>
</dbReference>
<dbReference type="Pfam" id="PF07714">
    <property type="entry name" value="PK_Tyr_Ser-Thr"/>
    <property type="match status" value="1"/>
</dbReference>
<dbReference type="PANTHER" id="PTHR24418">
    <property type="entry name" value="TYROSINE-PROTEIN KINASE"/>
    <property type="match status" value="1"/>
</dbReference>
<dbReference type="InterPro" id="IPR001245">
    <property type="entry name" value="Ser-Thr/Tyr_kinase_cat_dom"/>
</dbReference>
<dbReference type="InterPro" id="IPR036860">
    <property type="entry name" value="SH2_dom_sf"/>
</dbReference>